<dbReference type="AlphaFoldDB" id="M9RUY1"/>
<name>M9RUY1_9RHOB</name>
<protein>
    <submittedName>
        <fullName evidence="3">OmpA-domain-containing protein</fullName>
    </submittedName>
</protein>
<dbReference type="KEGG" id="oar:OA238_c37160"/>
<dbReference type="STRING" id="391616.OA238_c37160"/>
<keyword evidence="1" id="KW-0472">Membrane</keyword>
<dbReference type="CDD" id="cd07185">
    <property type="entry name" value="OmpA_C-like"/>
    <property type="match status" value="1"/>
</dbReference>
<dbReference type="InterPro" id="IPR006665">
    <property type="entry name" value="OmpA-like"/>
</dbReference>
<reference evidence="3 4" key="1">
    <citation type="journal article" date="2013" name="PLoS ONE">
        <title>Poles Apart: Arctic and Antarctic Octadecabacter strains Share High Genome Plasticity and a New Type of Xanthorhodopsin.</title>
        <authorList>
            <person name="Vollmers J."/>
            <person name="Voget S."/>
            <person name="Dietrich S."/>
            <person name="Gollnow K."/>
            <person name="Smits M."/>
            <person name="Meyer K."/>
            <person name="Brinkhoff T."/>
            <person name="Simon M."/>
            <person name="Daniel R."/>
        </authorList>
    </citation>
    <scope>NUCLEOTIDE SEQUENCE [LARGE SCALE GENOMIC DNA]</scope>
    <source>
        <strain evidence="3 4">238</strain>
    </source>
</reference>
<dbReference type="InterPro" id="IPR036737">
    <property type="entry name" value="OmpA-like_sf"/>
</dbReference>
<dbReference type="InterPro" id="IPR050330">
    <property type="entry name" value="Bact_OuterMem_StrucFunc"/>
</dbReference>
<dbReference type="Gene3D" id="3.40.1520.20">
    <property type="match status" value="2"/>
</dbReference>
<keyword evidence="4" id="KW-1185">Reference proteome</keyword>
<evidence type="ECO:0000256" key="1">
    <source>
        <dbReference type="PROSITE-ProRule" id="PRU00473"/>
    </source>
</evidence>
<dbReference type="GO" id="GO:0016020">
    <property type="term" value="C:membrane"/>
    <property type="evidence" value="ECO:0007669"/>
    <property type="project" value="UniProtKB-UniRule"/>
</dbReference>
<dbReference type="Proteomes" id="UP000004688">
    <property type="component" value="Chromosome"/>
</dbReference>
<dbReference type="SUPFAM" id="SSF103088">
    <property type="entry name" value="OmpA-like"/>
    <property type="match status" value="1"/>
</dbReference>
<evidence type="ECO:0000313" key="3">
    <source>
        <dbReference type="EMBL" id="AGI73665.1"/>
    </source>
</evidence>
<dbReference type="PANTHER" id="PTHR30329">
    <property type="entry name" value="STATOR ELEMENT OF FLAGELLAR MOTOR COMPLEX"/>
    <property type="match status" value="1"/>
</dbReference>
<feature type="domain" description="OmpA-like" evidence="2">
    <location>
        <begin position="526"/>
        <end position="645"/>
    </location>
</feature>
<accession>M9RUY1</accession>
<dbReference type="PROSITE" id="PS51123">
    <property type="entry name" value="OMPA_2"/>
    <property type="match status" value="1"/>
</dbReference>
<sequence>MLRSLEGVRVVDVSGVDTLPVVDPYVVTATRQVDGSTILSGVIPSDADRGALTKNLAGPTLNLTLAAGVPDADWVNVAGLGLTVLGTLKYGEMTLTDHTLLLRGLVRNPDELTATLAGLERLPEAYSLIIEIDLEDDGTPLRLMLTLRDGVIAGEGKFPSDITATAIEEIFGTADPIAIDQAVIAAFDPQWPVVARTAMQGLSQLIDGVLEIERRDVSLIGTGTPDAIAQVGTLLATVPETFNVTVDLGLWDDGAPLGFIMEWDGSVASASGKYPAGFTLRDPAGVAITNAGTTSFRPAVTPDFSTNAAVGTSALGMMTTGTLRVSETQITLTGTAASPQVGLAMNEVLANAAPDTEISREMIYLDDGSPAAWTLTYDAAIGAIIEGRLPAGLAIGDLDLALGLDAISGTPATARDDDDVASSLETLLIVAGYLPELEALTYARAGDQSALDLVLSPGVDLDLVANDLAERLPTDVAFSLSPLEILPESGTTRTNAATGLDEIFTDGFWLPNVVFDGDVDVAACAAQTLNILEGGQIGFLSSSARLDATSIRTINALAAVVLPCAAADLTLEVGGHTDSSGDELTNNALSQDRANAVRAALIVRGVPENAMTAFGFGPTQPITDNATPEGRAANRRTDITWFAAGALRDP</sequence>
<evidence type="ECO:0000259" key="2">
    <source>
        <dbReference type="PROSITE" id="PS51123"/>
    </source>
</evidence>
<organism evidence="3 4">
    <name type="scientific">Octadecabacter arcticus 238</name>
    <dbReference type="NCBI Taxonomy" id="391616"/>
    <lineage>
        <taxon>Bacteria</taxon>
        <taxon>Pseudomonadati</taxon>
        <taxon>Pseudomonadota</taxon>
        <taxon>Alphaproteobacteria</taxon>
        <taxon>Rhodobacterales</taxon>
        <taxon>Roseobacteraceae</taxon>
        <taxon>Octadecabacter</taxon>
    </lineage>
</organism>
<dbReference type="EMBL" id="CP003742">
    <property type="protein sequence ID" value="AGI73665.1"/>
    <property type="molecule type" value="Genomic_DNA"/>
</dbReference>
<dbReference type="eggNOG" id="COG2885">
    <property type="taxonomic scope" value="Bacteria"/>
</dbReference>
<dbReference type="Pfam" id="PF00691">
    <property type="entry name" value="OmpA"/>
    <property type="match status" value="1"/>
</dbReference>
<gene>
    <name evidence="3" type="ORF">OA238_c37160</name>
</gene>
<dbReference type="Gene3D" id="3.30.1330.60">
    <property type="entry name" value="OmpA-like domain"/>
    <property type="match status" value="1"/>
</dbReference>
<evidence type="ECO:0000313" key="4">
    <source>
        <dbReference type="Proteomes" id="UP000004688"/>
    </source>
</evidence>
<dbReference type="PANTHER" id="PTHR30329:SF21">
    <property type="entry name" value="LIPOPROTEIN YIAD-RELATED"/>
    <property type="match status" value="1"/>
</dbReference>
<dbReference type="HOGENOM" id="CLU_421409_0_0_5"/>
<proteinExistence type="predicted"/>